<dbReference type="Pfam" id="PF07963">
    <property type="entry name" value="N_methyl"/>
    <property type="match status" value="1"/>
</dbReference>
<sequence>MIGPRISHSPMPRRRARGFTLVEAIVVIVITGIVASFVAVFVRVPVKSYVESVARAEATDMADYAMRRMAREIRLALPNSVRVTTSGSTVYLEFLLTKAGLRYLGDDDVGTAGTVLSWSDTTAYAFTVVGGVPTDRRAPIAGDWVVVYNLGPDQEPANAYADCAAALGCNRAPIESVDSAAGTITLKSNPFAAQASSAAGVSLRSPGRRFHIVSSPVTYACDGATGRLTRHWDYAIAPAQPTAPAVLGQGALLASNLSSCEFTYAGLANVHSGLVGIKLMQKVDDGNNAPPMTLLQQVHVENTP</sequence>
<dbReference type="PROSITE" id="PS00409">
    <property type="entry name" value="PROKAR_NTER_METHYL"/>
    <property type="match status" value="1"/>
</dbReference>
<keyword evidence="1" id="KW-0812">Transmembrane</keyword>
<dbReference type="InterPro" id="IPR012902">
    <property type="entry name" value="N_methyl_site"/>
</dbReference>
<dbReference type="AlphaFoldDB" id="A0A2U2HJL8"/>
<evidence type="ECO:0000256" key="1">
    <source>
        <dbReference type="SAM" id="Phobius"/>
    </source>
</evidence>
<evidence type="ECO:0000313" key="3">
    <source>
        <dbReference type="Proteomes" id="UP000241421"/>
    </source>
</evidence>
<dbReference type="SUPFAM" id="SSF54523">
    <property type="entry name" value="Pili subunits"/>
    <property type="match status" value="1"/>
</dbReference>
<protein>
    <submittedName>
        <fullName evidence="2">Prepilin-type N-terminal cleavage/methylation domain-containing protein</fullName>
    </submittedName>
</protein>
<keyword evidence="3" id="KW-1185">Reference proteome</keyword>
<dbReference type="RefSeq" id="WP_106758052.1">
    <property type="nucleotide sequence ID" value="NZ_PXWF02000233.1"/>
</dbReference>
<dbReference type="OrthoDB" id="9788802at2"/>
<organism evidence="2 3">
    <name type="scientific">Massilia glaciei</name>
    <dbReference type="NCBI Taxonomy" id="1524097"/>
    <lineage>
        <taxon>Bacteria</taxon>
        <taxon>Pseudomonadati</taxon>
        <taxon>Pseudomonadota</taxon>
        <taxon>Betaproteobacteria</taxon>
        <taxon>Burkholderiales</taxon>
        <taxon>Oxalobacteraceae</taxon>
        <taxon>Telluria group</taxon>
        <taxon>Massilia</taxon>
    </lineage>
</organism>
<keyword evidence="1" id="KW-1133">Transmembrane helix</keyword>
<dbReference type="Proteomes" id="UP000241421">
    <property type="component" value="Unassembled WGS sequence"/>
</dbReference>
<evidence type="ECO:0000313" key="2">
    <source>
        <dbReference type="EMBL" id="PWF47731.1"/>
    </source>
</evidence>
<dbReference type="InterPro" id="IPR045584">
    <property type="entry name" value="Pilin-like"/>
</dbReference>
<comment type="caution">
    <text evidence="2">The sequence shown here is derived from an EMBL/GenBank/DDBJ whole genome shotgun (WGS) entry which is preliminary data.</text>
</comment>
<proteinExistence type="predicted"/>
<dbReference type="NCBIfam" id="TIGR02532">
    <property type="entry name" value="IV_pilin_GFxxxE"/>
    <property type="match status" value="1"/>
</dbReference>
<reference evidence="2 3" key="1">
    <citation type="submission" date="2018-04" db="EMBL/GenBank/DDBJ databases">
        <title>Massilia violaceinigra sp. nov., a novel purple-pigmented bacterium isolated from Tianshan glacier, Xinjiang, China.</title>
        <authorList>
            <person name="Wang H."/>
        </authorList>
    </citation>
    <scope>NUCLEOTIDE SEQUENCE [LARGE SCALE GENOMIC DNA]</scope>
    <source>
        <strain evidence="2 3">B448-2</strain>
    </source>
</reference>
<name>A0A2U2HJL8_9BURK</name>
<keyword evidence="1" id="KW-0472">Membrane</keyword>
<dbReference type="EMBL" id="PXWF02000233">
    <property type="protein sequence ID" value="PWF47731.1"/>
    <property type="molecule type" value="Genomic_DNA"/>
</dbReference>
<feature type="transmembrane region" description="Helical" evidence="1">
    <location>
        <begin position="21"/>
        <end position="42"/>
    </location>
</feature>
<gene>
    <name evidence="2" type="ORF">C7C56_014290</name>
</gene>
<accession>A0A2U2HJL8</accession>